<dbReference type="PRINTS" id="PR00039">
    <property type="entry name" value="HTHLYSR"/>
</dbReference>
<dbReference type="RefSeq" id="WP_006761944.1">
    <property type="nucleotide sequence ID" value="NZ_ABLK01000343.1"/>
</dbReference>
<dbReference type="PANTHER" id="PTHR30419">
    <property type="entry name" value="HTH-TYPE TRANSCRIPTIONAL REGULATOR YBHD"/>
    <property type="match status" value="1"/>
</dbReference>
<dbReference type="FunFam" id="1.10.10.10:FF:000001">
    <property type="entry name" value="LysR family transcriptional regulator"/>
    <property type="match status" value="1"/>
</dbReference>
<dbReference type="GO" id="GO:0003700">
    <property type="term" value="F:DNA-binding transcription factor activity"/>
    <property type="evidence" value="ECO:0007669"/>
    <property type="project" value="InterPro"/>
</dbReference>
<proteinExistence type="inferred from homology"/>
<evidence type="ECO:0000259" key="5">
    <source>
        <dbReference type="PROSITE" id="PS50931"/>
    </source>
</evidence>
<evidence type="ECO:0000313" key="7">
    <source>
        <dbReference type="Proteomes" id="UP000004814"/>
    </source>
</evidence>
<dbReference type="GO" id="GO:0005829">
    <property type="term" value="C:cytosol"/>
    <property type="evidence" value="ECO:0007669"/>
    <property type="project" value="TreeGrafter"/>
</dbReference>
<dbReference type="SUPFAM" id="SSF46785">
    <property type="entry name" value="Winged helix' DNA-binding domain"/>
    <property type="match status" value="1"/>
</dbReference>
<evidence type="ECO:0000256" key="3">
    <source>
        <dbReference type="ARBA" id="ARBA00023125"/>
    </source>
</evidence>
<keyword evidence="4" id="KW-0804">Transcription</keyword>
<dbReference type="GO" id="GO:0003677">
    <property type="term" value="F:DNA binding"/>
    <property type="evidence" value="ECO:0007669"/>
    <property type="project" value="UniProtKB-KW"/>
</dbReference>
<organism evidence="6 7">
    <name type="scientific">Burkholderia ambifaria MEX-5</name>
    <dbReference type="NCBI Taxonomy" id="396597"/>
    <lineage>
        <taxon>Bacteria</taxon>
        <taxon>Pseudomonadati</taxon>
        <taxon>Pseudomonadota</taxon>
        <taxon>Betaproteobacteria</taxon>
        <taxon>Burkholderiales</taxon>
        <taxon>Burkholderiaceae</taxon>
        <taxon>Burkholderia</taxon>
        <taxon>Burkholderia cepacia complex</taxon>
    </lineage>
</organism>
<name>B1TEJ1_9BURK</name>
<dbReference type="AlphaFoldDB" id="B1TEJ1"/>
<protein>
    <submittedName>
        <fullName evidence="6">Transcriptional regulator, LysR family</fullName>
    </submittedName>
</protein>
<evidence type="ECO:0000313" key="6">
    <source>
        <dbReference type="EMBL" id="EDT38017.1"/>
    </source>
</evidence>
<dbReference type="Pfam" id="PF03466">
    <property type="entry name" value="LysR_substrate"/>
    <property type="match status" value="1"/>
</dbReference>
<dbReference type="InterPro" id="IPR036390">
    <property type="entry name" value="WH_DNA-bd_sf"/>
</dbReference>
<dbReference type="PATRIC" id="fig|396597.7.peg.1273"/>
<dbReference type="Pfam" id="PF00126">
    <property type="entry name" value="HTH_1"/>
    <property type="match status" value="1"/>
</dbReference>
<dbReference type="InterPro" id="IPR050950">
    <property type="entry name" value="HTH-type_LysR_regulators"/>
</dbReference>
<dbReference type="InterPro" id="IPR036388">
    <property type="entry name" value="WH-like_DNA-bd_sf"/>
</dbReference>
<gene>
    <name evidence="6" type="ORF">BamMEX5DRAFT_6207</name>
</gene>
<keyword evidence="2" id="KW-0805">Transcription regulation</keyword>
<dbReference type="SUPFAM" id="SSF53850">
    <property type="entry name" value="Periplasmic binding protein-like II"/>
    <property type="match status" value="1"/>
</dbReference>
<dbReference type="Gene3D" id="3.40.190.290">
    <property type="match status" value="1"/>
</dbReference>
<keyword evidence="3" id="KW-0238">DNA-binding</keyword>
<dbReference type="InterPro" id="IPR005119">
    <property type="entry name" value="LysR_subst-bd"/>
</dbReference>
<accession>B1TEJ1</accession>
<dbReference type="PROSITE" id="PS50931">
    <property type="entry name" value="HTH_LYSR"/>
    <property type="match status" value="1"/>
</dbReference>
<evidence type="ECO:0000256" key="4">
    <source>
        <dbReference type="ARBA" id="ARBA00023163"/>
    </source>
</evidence>
<comment type="caution">
    <text evidence="6">The sequence shown here is derived from an EMBL/GenBank/DDBJ whole genome shotgun (WGS) entry which is preliminary data.</text>
</comment>
<dbReference type="InterPro" id="IPR000847">
    <property type="entry name" value="LysR_HTH_N"/>
</dbReference>
<dbReference type="Gene3D" id="1.10.10.10">
    <property type="entry name" value="Winged helix-like DNA-binding domain superfamily/Winged helix DNA-binding domain"/>
    <property type="match status" value="1"/>
</dbReference>
<evidence type="ECO:0000256" key="2">
    <source>
        <dbReference type="ARBA" id="ARBA00023015"/>
    </source>
</evidence>
<evidence type="ECO:0000256" key="1">
    <source>
        <dbReference type="ARBA" id="ARBA00009437"/>
    </source>
</evidence>
<dbReference type="NCBIfam" id="NF008416">
    <property type="entry name" value="PRK11242.1"/>
    <property type="match status" value="1"/>
</dbReference>
<feature type="domain" description="HTH lysR-type" evidence="5">
    <location>
        <begin position="1"/>
        <end position="58"/>
    </location>
</feature>
<reference evidence="6 7" key="1">
    <citation type="submission" date="2008-03" db="EMBL/GenBank/DDBJ databases">
        <title>Sequencing of the draft genome and assembly of Burkholderia ambifaria MEX-5.</title>
        <authorList>
            <consortium name="US DOE Joint Genome Institute (JGI-PGF)"/>
            <person name="Copeland A."/>
            <person name="Lucas S."/>
            <person name="Lapidus A."/>
            <person name="Glavina del Rio T."/>
            <person name="Dalin E."/>
            <person name="Tice H."/>
            <person name="Bruce D."/>
            <person name="Goodwin L."/>
            <person name="Pitluck S."/>
            <person name="Larimer F."/>
            <person name="Land M.L."/>
            <person name="Hauser L."/>
            <person name="Tiedje J."/>
            <person name="Richardson P."/>
        </authorList>
    </citation>
    <scope>NUCLEOTIDE SEQUENCE [LARGE SCALE GENOMIC DNA]</scope>
    <source>
        <strain evidence="6 7">MEX-5</strain>
    </source>
</reference>
<comment type="similarity">
    <text evidence="1">Belongs to the LysR transcriptional regulatory family.</text>
</comment>
<dbReference type="Proteomes" id="UP000004814">
    <property type="component" value="Unassembled WGS sequence"/>
</dbReference>
<sequence length="294" mass="32893">MLSRSINYFLAVAEHRSFTRAATALYVSQPALSQQIRRLEESLGTQLFDRTGRATCLTDAGEVYFRFARRARQDLEEGKRAIHDVVDLSCGSLRVAVTPTFTTYFIGPLIESFHDLYPDITLALREMPQIQMEPLLVDNELDVGIAFDEVRSPDIDAEPLLSEMLALVVGRDHRFAQCKTIGVSALNDESMVLLTAEFATRVQIDRYFRQSDIRPRIRMEANSLGAVIEIVRHTGLATLLPANIASDRDDLVAIELTPSELRRTAVLLQRKGAYRTVAARAFIELAHACAGGRR</sequence>
<dbReference type="EMBL" id="ABLK01000343">
    <property type="protein sequence ID" value="EDT38017.1"/>
    <property type="molecule type" value="Genomic_DNA"/>
</dbReference>